<dbReference type="Pfam" id="PF13441">
    <property type="entry name" value="Gly-zipper_YMGG"/>
    <property type="match status" value="1"/>
</dbReference>
<evidence type="ECO:0000313" key="4">
    <source>
        <dbReference type="EMBL" id="XDU74697.1"/>
    </source>
</evidence>
<feature type="region of interest" description="Disordered" evidence="1">
    <location>
        <begin position="146"/>
        <end position="189"/>
    </location>
</feature>
<proteinExistence type="predicted"/>
<dbReference type="RefSeq" id="WP_009637229.1">
    <property type="nucleotide sequence ID" value="NZ_CP165628.1"/>
</dbReference>
<gene>
    <name evidence="4" type="ORF">AB3G37_11705</name>
</gene>
<feature type="compositionally biased region" description="Polar residues" evidence="1">
    <location>
        <begin position="180"/>
        <end position="189"/>
    </location>
</feature>
<dbReference type="EMBL" id="CP165628">
    <property type="protein sequence ID" value="XDU74697.1"/>
    <property type="molecule type" value="Genomic_DNA"/>
</dbReference>
<keyword evidence="2" id="KW-0732">Signal</keyword>
<evidence type="ECO:0000259" key="3">
    <source>
        <dbReference type="Pfam" id="PF13441"/>
    </source>
</evidence>
<feature type="chain" id="PRO_5044246839" evidence="2">
    <location>
        <begin position="21"/>
        <end position="189"/>
    </location>
</feature>
<feature type="compositionally biased region" description="Polar residues" evidence="1">
    <location>
        <begin position="149"/>
        <end position="159"/>
    </location>
</feature>
<feature type="domain" description="YMGG-like Gly-zipper" evidence="3">
    <location>
        <begin position="71"/>
        <end position="114"/>
    </location>
</feature>
<accession>A0AB39VYK3</accession>
<dbReference type="PROSITE" id="PS51257">
    <property type="entry name" value="PROKAR_LIPOPROTEIN"/>
    <property type="match status" value="1"/>
</dbReference>
<evidence type="ECO:0000256" key="2">
    <source>
        <dbReference type="SAM" id="SignalP"/>
    </source>
</evidence>
<dbReference type="InterPro" id="IPR027367">
    <property type="entry name" value="Gly-zipper_YMGG"/>
</dbReference>
<dbReference type="AlphaFoldDB" id="A0AB39VYK3"/>
<sequence>MKIFAYAPVAVVLGAVMLSGCVSPPSGPDVRAMPGSGKSYEQFMADDSTCQSYARGNVNGDSQRANNNAVNTAAAATVIGAAGGALLGAASGHGGSGALIGAGSGLLVGSAMGNDSSMGSYDDIQERYNDVYVQCMYAKGEKVPMPAGFNQSYQSQSSDAGVPPDYNQQSEGAPPDYYPQDNQSVPPDY</sequence>
<evidence type="ECO:0000256" key="1">
    <source>
        <dbReference type="SAM" id="MobiDB-lite"/>
    </source>
</evidence>
<protein>
    <submittedName>
        <fullName evidence="4">YMGG-like glycine zipper-containing protein</fullName>
    </submittedName>
</protein>
<name>A0AB39VYK3_9GAMM</name>
<organism evidence="4">
    <name type="scientific">Rouxiella sp. WC2420</name>
    <dbReference type="NCBI Taxonomy" id="3234145"/>
    <lineage>
        <taxon>Bacteria</taxon>
        <taxon>Pseudomonadati</taxon>
        <taxon>Pseudomonadota</taxon>
        <taxon>Gammaproteobacteria</taxon>
        <taxon>Enterobacterales</taxon>
        <taxon>Yersiniaceae</taxon>
        <taxon>Rouxiella</taxon>
    </lineage>
</organism>
<feature type="signal peptide" evidence="2">
    <location>
        <begin position="1"/>
        <end position="20"/>
    </location>
</feature>
<reference evidence="4" key="1">
    <citation type="submission" date="2024-07" db="EMBL/GenBank/DDBJ databases">
        <authorList>
            <person name="Biller S.J."/>
        </authorList>
    </citation>
    <scope>NUCLEOTIDE SEQUENCE</scope>
    <source>
        <strain evidence="4">WC2420</strain>
    </source>
</reference>